<evidence type="ECO:0000256" key="1">
    <source>
        <dbReference type="SAM" id="Phobius"/>
    </source>
</evidence>
<evidence type="ECO:0000313" key="2">
    <source>
        <dbReference type="EMBL" id="CUP75959.1"/>
    </source>
</evidence>
<evidence type="ECO:0008006" key="4">
    <source>
        <dbReference type="Google" id="ProtNLM"/>
    </source>
</evidence>
<dbReference type="Proteomes" id="UP000095563">
    <property type="component" value="Unassembled WGS sequence"/>
</dbReference>
<sequence>MRRKNYKYKKKGSMLIECLVATFILTTICMLFVSINKGDMVSFKERERARDNSILLNNIISELKFNVKLEDLEEKFINNKLSINIGEDFNNKLQNENILNINDESRKKFILVEKVQDLENGIKLNLILKEDDIEILKYEVTKELWMEKRKKEKGIH</sequence>
<organism evidence="2 3">
    <name type="scientific">Clostridium baratii</name>
    <dbReference type="NCBI Taxonomy" id="1561"/>
    <lineage>
        <taxon>Bacteria</taxon>
        <taxon>Bacillati</taxon>
        <taxon>Bacillota</taxon>
        <taxon>Clostridia</taxon>
        <taxon>Eubacteriales</taxon>
        <taxon>Clostridiaceae</taxon>
        <taxon>Clostridium</taxon>
    </lineage>
</organism>
<dbReference type="RefSeq" id="WP_055206727.1">
    <property type="nucleotide sequence ID" value="NZ_CZBO01000001.1"/>
</dbReference>
<protein>
    <recommendedName>
        <fullName evidence="4">Type IV pilin</fullName>
    </recommendedName>
</protein>
<keyword evidence="1" id="KW-1133">Transmembrane helix</keyword>
<dbReference type="AlphaFoldDB" id="A0A174R0H8"/>
<evidence type="ECO:0000313" key="3">
    <source>
        <dbReference type="Proteomes" id="UP000095563"/>
    </source>
</evidence>
<feature type="transmembrane region" description="Helical" evidence="1">
    <location>
        <begin position="12"/>
        <end position="35"/>
    </location>
</feature>
<proteinExistence type="predicted"/>
<gene>
    <name evidence="2" type="ORF">ERS852568_00696</name>
</gene>
<keyword evidence="1" id="KW-0812">Transmembrane</keyword>
<dbReference type="EMBL" id="CZBO01000001">
    <property type="protein sequence ID" value="CUP75959.1"/>
    <property type="molecule type" value="Genomic_DNA"/>
</dbReference>
<reference evidence="2 3" key="1">
    <citation type="submission" date="2015-09" db="EMBL/GenBank/DDBJ databases">
        <authorList>
            <consortium name="Pathogen Informatics"/>
        </authorList>
    </citation>
    <scope>NUCLEOTIDE SEQUENCE [LARGE SCALE GENOMIC DNA]</scope>
    <source>
        <strain evidence="2 3">2789STDY5834956</strain>
    </source>
</reference>
<name>A0A174R0H8_9CLOT</name>
<keyword evidence="1" id="KW-0472">Membrane</keyword>
<accession>A0A174R0H8</accession>